<evidence type="ECO:0000259" key="2">
    <source>
        <dbReference type="PROSITE" id="PS50089"/>
    </source>
</evidence>
<evidence type="ECO:0000313" key="5">
    <source>
        <dbReference type="Proteomes" id="UP000836841"/>
    </source>
</evidence>
<dbReference type="InterPro" id="IPR013083">
    <property type="entry name" value="Znf_RING/FYVE/PHD"/>
</dbReference>
<dbReference type="GO" id="GO:0006511">
    <property type="term" value="P:ubiquitin-dependent protein catabolic process"/>
    <property type="evidence" value="ECO:0007669"/>
    <property type="project" value="TreeGrafter"/>
</dbReference>
<evidence type="ECO:0000313" key="4">
    <source>
        <dbReference type="EMBL" id="CAH2035167.1"/>
    </source>
</evidence>
<evidence type="ECO:0000256" key="1">
    <source>
        <dbReference type="PROSITE-ProRule" id="PRU00175"/>
    </source>
</evidence>
<dbReference type="InterPro" id="IPR051826">
    <property type="entry name" value="E3_ubiquitin-ligase_domain"/>
</dbReference>
<dbReference type="Gene3D" id="3.30.40.10">
    <property type="entry name" value="Zinc/RING finger domain, C3HC4 (zinc finger)"/>
    <property type="match status" value="1"/>
</dbReference>
<organism evidence="3 5">
    <name type="scientific">Thlaspi arvense</name>
    <name type="common">Field penny-cress</name>
    <dbReference type="NCBI Taxonomy" id="13288"/>
    <lineage>
        <taxon>Eukaryota</taxon>
        <taxon>Viridiplantae</taxon>
        <taxon>Streptophyta</taxon>
        <taxon>Embryophyta</taxon>
        <taxon>Tracheophyta</taxon>
        <taxon>Spermatophyta</taxon>
        <taxon>Magnoliopsida</taxon>
        <taxon>eudicotyledons</taxon>
        <taxon>Gunneridae</taxon>
        <taxon>Pentapetalae</taxon>
        <taxon>rosids</taxon>
        <taxon>malvids</taxon>
        <taxon>Brassicales</taxon>
        <taxon>Brassicaceae</taxon>
        <taxon>Thlaspideae</taxon>
        <taxon>Thlaspi</taxon>
    </lineage>
</organism>
<keyword evidence="1" id="KW-0863">Zinc-finger</keyword>
<dbReference type="SMART" id="SM00184">
    <property type="entry name" value="RING"/>
    <property type="match status" value="1"/>
</dbReference>
<dbReference type="EMBL" id="OU466857">
    <property type="protein sequence ID" value="CAH2035167.1"/>
    <property type="molecule type" value="Genomic_DNA"/>
</dbReference>
<dbReference type="InterPro" id="IPR001841">
    <property type="entry name" value="Znf_RING"/>
</dbReference>
<dbReference type="Pfam" id="PF13639">
    <property type="entry name" value="zf-RING_2"/>
    <property type="match status" value="1"/>
</dbReference>
<keyword evidence="5" id="KW-1185">Reference proteome</keyword>
<dbReference type="GO" id="GO:0061630">
    <property type="term" value="F:ubiquitin protein ligase activity"/>
    <property type="evidence" value="ECO:0007669"/>
    <property type="project" value="TreeGrafter"/>
</dbReference>
<sequence length="191" mass="21841">MEYEPVKIDVTASTMTQNPSVGFSHVFVSLSRFFERFIVDDGRVSSQGSYLDSTFRDSVPCLKLHSFSPDYVYQHVYDEFHDHVLSRHITDGIVDQSQRKDLPQGPLFMILLVKFTHREYIVLPPSSAPSTTTTTDSEPEICSICLENMSDSEPESSPILQLPHCAHEFHEDCFIKWSLRHSSCPLCRRPV</sequence>
<keyword evidence="1" id="KW-0862">Zinc</keyword>
<dbReference type="PANTHER" id="PTHR22765">
    <property type="entry name" value="RING FINGER AND PROTEASE ASSOCIATED DOMAIN-CONTAINING"/>
    <property type="match status" value="1"/>
</dbReference>
<dbReference type="GO" id="GO:0008270">
    <property type="term" value="F:zinc ion binding"/>
    <property type="evidence" value="ECO:0007669"/>
    <property type="project" value="UniProtKB-KW"/>
</dbReference>
<evidence type="ECO:0000313" key="3">
    <source>
        <dbReference type="EMBL" id="CAH2035159.1"/>
    </source>
</evidence>
<accession>A0AAU9R7B4</accession>
<dbReference type="SUPFAM" id="SSF57850">
    <property type="entry name" value="RING/U-box"/>
    <property type="match status" value="1"/>
</dbReference>
<keyword evidence="1" id="KW-0479">Metal-binding</keyword>
<protein>
    <recommendedName>
        <fullName evidence="2">RING-type domain-containing protein</fullName>
    </recommendedName>
</protein>
<dbReference type="EMBL" id="OU466857">
    <property type="protein sequence ID" value="CAH2035159.1"/>
    <property type="molecule type" value="Genomic_DNA"/>
</dbReference>
<reference evidence="3 5" key="1">
    <citation type="submission" date="2022-03" db="EMBL/GenBank/DDBJ databases">
        <authorList>
            <person name="Nunn A."/>
            <person name="Chopra R."/>
            <person name="Nunn A."/>
            <person name="Contreras Garrido A."/>
        </authorList>
    </citation>
    <scope>NUCLEOTIDE SEQUENCE [LARGE SCALE GENOMIC DNA]</scope>
</reference>
<name>A0AAU9R7B4_THLAR</name>
<dbReference type="PANTHER" id="PTHR22765:SF448">
    <property type="entry name" value="GB|AAD18119.1-RELATED"/>
    <property type="match status" value="1"/>
</dbReference>
<proteinExistence type="predicted"/>
<feature type="domain" description="RING-type" evidence="2">
    <location>
        <begin position="142"/>
        <end position="188"/>
    </location>
</feature>
<dbReference type="AlphaFoldDB" id="A0AAU9R7B4"/>
<dbReference type="PROSITE" id="PS50089">
    <property type="entry name" value="ZF_RING_2"/>
    <property type="match status" value="1"/>
</dbReference>
<gene>
    <name evidence="4" type="ORF">TAV2_LOCUS3907</name>
    <name evidence="3" type="ORF">TAV2_LOCUS3911</name>
</gene>
<dbReference type="Proteomes" id="UP000836841">
    <property type="component" value="Chromosome 1"/>
</dbReference>